<proteinExistence type="predicted"/>
<evidence type="ECO:0000313" key="2">
    <source>
        <dbReference type="EMBL" id="VEH67268.1"/>
    </source>
</evidence>
<accession>A0A3S4W2K6</accession>
<organism evidence="2 3">
    <name type="scientific">Rodentibacter pneumotropicus</name>
    <dbReference type="NCBI Taxonomy" id="758"/>
    <lineage>
        <taxon>Bacteria</taxon>
        <taxon>Pseudomonadati</taxon>
        <taxon>Pseudomonadota</taxon>
        <taxon>Gammaproteobacteria</taxon>
        <taxon>Pasteurellales</taxon>
        <taxon>Pasteurellaceae</taxon>
        <taxon>Rodentibacter</taxon>
    </lineage>
</organism>
<protein>
    <submittedName>
        <fullName evidence="2">Uncharacterized protein</fullName>
    </submittedName>
</protein>
<feature type="transmembrane region" description="Helical" evidence="1">
    <location>
        <begin position="6"/>
        <end position="33"/>
    </location>
</feature>
<keyword evidence="1" id="KW-0472">Membrane</keyword>
<evidence type="ECO:0000313" key="3">
    <source>
        <dbReference type="Proteomes" id="UP000278733"/>
    </source>
</evidence>
<dbReference type="EMBL" id="LR134405">
    <property type="protein sequence ID" value="VEH67268.1"/>
    <property type="molecule type" value="Genomic_DNA"/>
</dbReference>
<sequence length="296" mass="33871">MYIVLVGLYILSLLADFKGTVLLVIMNSVLIWLAHKLATYLVKNYIVNRFNNLYQSTLTETAYINVGGFFMEKYMSCGCIKPKCNSTNPVIFTCDNDGRDVEFIGLDAFLPRVTLVAKGVPDDVALEYLRQSAQTLARDSRLLKRELRLDVQAGVRDYYLGNGDHEQVHYVDNIELKSGQISPCFCKDAFDFEPNDKIILHKTPKADRENQLYIRYFAMPTQHTCEVDKLLFDRYHDVVVNGALANLLLMRQYAFADPQMAMFYDTRFKQGMAQAKIDVMQRFETGGLSIAYKGRI</sequence>
<evidence type="ECO:0000256" key="1">
    <source>
        <dbReference type="SAM" id="Phobius"/>
    </source>
</evidence>
<dbReference type="Proteomes" id="UP000278733">
    <property type="component" value="Chromosome"/>
</dbReference>
<keyword evidence="1" id="KW-0812">Transmembrane</keyword>
<keyword evidence="1" id="KW-1133">Transmembrane helix</keyword>
<dbReference type="KEGG" id="rpne:NCTC8284_02454"/>
<dbReference type="AlphaFoldDB" id="A0A3S4W2K6"/>
<gene>
    <name evidence="2" type="ORF">NCTC8284_02454</name>
</gene>
<reference evidence="2 3" key="1">
    <citation type="submission" date="2018-12" db="EMBL/GenBank/DDBJ databases">
        <authorList>
            <consortium name="Pathogen Informatics"/>
        </authorList>
    </citation>
    <scope>NUCLEOTIDE SEQUENCE [LARGE SCALE GENOMIC DNA]</scope>
    <source>
        <strain evidence="2 3">NCTC8284</strain>
    </source>
</reference>
<name>A0A3S4W2K6_9PAST</name>